<gene>
    <name evidence="2" type="ORF">ACFQV2_13415</name>
</gene>
<feature type="region of interest" description="Disordered" evidence="1">
    <location>
        <begin position="87"/>
        <end position="106"/>
    </location>
</feature>
<dbReference type="InterPro" id="IPR023296">
    <property type="entry name" value="Glyco_hydro_beta-prop_sf"/>
</dbReference>
<dbReference type="EMBL" id="JBHTEY010000004">
    <property type="protein sequence ID" value="MFC7614369.1"/>
    <property type="molecule type" value="Genomic_DNA"/>
</dbReference>
<feature type="compositionally biased region" description="Polar residues" evidence="1">
    <location>
        <begin position="95"/>
        <end position="106"/>
    </location>
</feature>
<evidence type="ECO:0000313" key="2">
    <source>
        <dbReference type="EMBL" id="MFC7614369.1"/>
    </source>
</evidence>
<sequence length="106" mass="11132">MRVTLTRAGVLFVAVVLIFTGLAATGAKRAAALDPFTGYLMAHFTGEHANGEQLYLAHSRDGLHWTDLNNGAPVLLSTVGTRGVRDPALVRSPRATATGSSRPTCA</sequence>
<comment type="caution">
    <text evidence="2">The sequence shown here is derived from an EMBL/GenBank/DDBJ whole genome shotgun (WGS) entry which is preliminary data.</text>
</comment>
<evidence type="ECO:0000313" key="3">
    <source>
        <dbReference type="Proteomes" id="UP001596512"/>
    </source>
</evidence>
<dbReference type="Gene3D" id="2.115.10.20">
    <property type="entry name" value="Glycosyl hydrolase domain, family 43"/>
    <property type="match status" value="1"/>
</dbReference>
<dbReference type="SUPFAM" id="SSF75005">
    <property type="entry name" value="Arabinanase/levansucrase/invertase"/>
    <property type="match status" value="1"/>
</dbReference>
<accession>A0ABW2TMI7</accession>
<keyword evidence="3" id="KW-1185">Reference proteome</keyword>
<dbReference type="Proteomes" id="UP001596512">
    <property type="component" value="Unassembled WGS sequence"/>
</dbReference>
<proteinExistence type="predicted"/>
<name>A0ABW2TMI7_9PSEU</name>
<evidence type="ECO:0008006" key="4">
    <source>
        <dbReference type="Google" id="ProtNLM"/>
    </source>
</evidence>
<reference evidence="3" key="1">
    <citation type="journal article" date="2019" name="Int. J. Syst. Evol. Microbiol.">
        <title>The Global Catalogue of Microorganisms (GCM) 10K type strain sequencing project: providing services to taxonomists for standard genome sequencing and annotation.</title>
        <authorList>
            <consortium name="The Broad Institute Genomics Platform"/>
            <consortium name="The Broad Institute Genome Sequencing Center for Infectious Disease"/>
            <person name="Wu L."/>
            <person name="Ma J."/>
        </authorList>
    </citation>
    <scope>NUCLEOTIDE SEQUENCE [LARGE SCALE GENOMIC DNA]</scope>
    <source>
        <strain evidence="3">JCM 17695</strain>
    </source>
</reference>
<evidence type="ECO:0000256" key="1">
    <source>
        <dbReference type="SAM" id="MobiDB-lite"/>
    </source>
</evidence>
<protein>
    <recommendedName>
        <fullName evidence="4">Glycosyl hydrolases family 43</fullName>
    </recommendedName>
</protein>
<organism evidence="2 3">
    <name type="scientific">Actinokineospora soli</name>
    <dbReference type="NCBI Taxonomy" id="1048753"/>
    <lineage>
        <taxon>Bacteria</taxon>
        <taxon>Bacillati</taxon>
        <taxon>Actinomycetota</taxon>
        <taxon>Actinomycetes</taxon>
        <taxon>Pseudonocardiales</taxon>
        <taxon>Pseudonocardiaceae</taxon>
        <taxon>Actinokineospora</taxon>
    </lineage>
</organism>